<protein>
    <recommendedName>
        <fullName evidence="2">DUF7790 domain-containing protein</fullName>
    </recommendedName>
</protein>
<dbReference type="AlphaFoldDB" id="A0A6N7PUK5"/>
<evidence type="ECO:0000313" key="4">
    <source>
        <dbReference type="Proteomes" id="UP000440224"/>
    </source>
</evidence>
<accession>A0A6N7PUK5</accession>
<gene>
    <name evidence="3" type="ORF">GF068_27705</name>
</gene>
<dbReference type="InterPro" id="IPR056692">
    <property type="entry name" value="DUF7790"/>
</dbReference>
<organism evidence="3 4">
    <name type="scientific">Polyangium spumosum</name>
    <dbReference type="NCBI Taxonomy" id="889282"/>
    <lineage>
        <taxon>Bacteria</taxon>
        <taxon>Pseudomonadati</taxon>
        <taxon>Myxococcota</taxon>
        <taxon>Polyangia</taxon>
        <taxon>Polyangiales</taxon>
        <taxon>Polyangiaceae</taxon>
        <taxon>Polyangium</taxon>
    </lineage>
</organism>
<name>A0A6N7PUK5_9BACT</name>
<feature type="signal peptide" evidence="1">
    <location>
        <begin position="1"/>
        <end position="23"/>
    </location>
</feature>
<comment type="caution">
    <text evidence="3">The sequence shown here is derived from an EMBL/GenBank/DDBJ whole genome shotgun (WGS) entry which is preliminary data.</text>
</comment>
<dbReference type="CDD" id="cd21179">
    <property type="entry name" value="LIC_1098-like"/>
    <property type="match status" value="1"/>
</dbReference>
<keyword evidence="4" id="KW-1185">Reference proteome</keyword>
<evidence type="ECO:0000259" key="2">
    <source>
        <dbReference type="Pfam" id="PF25046"/>
    </source>
</evidence>
<dbReference type="Proteomes" id="UP000440224">
    <property type="component" value="Unassembled WGS sequence"/>
</dbReference>
<sequence length="402" mass="44012">MAPKTPRLLPCLAPALALLVATACDPPRKEPAPSAAASAASTAAAAPASASAVVPASAPVAPAYGPFGELVRTLSEPGGDFISDNLISNETSYLQTADALAARPEGGVYIGVGPEQNFTYLALTRPRLAFIVDIRRDNLLQHLYYRFLFEEAESRSHFLALLVGRPYDAATAPPEDADIYAVLKHAEAKAPDPELFATTVDRAMKRMQEAYGVTLGDKDKRALARMTQVFFDKQIDLRFELKESSGRKYPSLRELLVAADPAGKRRGFLATDASFRFVQRMEREGRVVPVVGDFAGDGALPAIAAFLQKNDLRVSTFYVSNVEQYLLDPKVWSKWIRNVAALPKTDDARLLRCYLDQGQKHPKQMEGHRTATVLAGMADFVSREQKKPTRSWFKIASEGLVD</sequence>
<dbReference type="EMBL" id="WJIE01000008">
    <property type="protein sequence ID" value="MRG95673.1"/>
    <property type="molecule type" value="Genomic_DNA"/>
</dbReference>
<feature type="domain" description="DUF7790" evidence="2">
    <location>
        <begin position="87"/>
        <end position="387"/>
    </location>
</feature>
<feature type="chain" id="PRO_5026912662" description="DUF7790 domain-containing protein" evidence="1">
    <location>
        <begin position="24"/>
        <end position="402"/>
    </location>
</feature>
<dbReference type="Pfam" id="PF25046">
    <property type="entry name" value="DUF7790"/>
    <property type="match status" value="1"/>
</dbReference>
<evidence type="ECO:0000256" key="1">
    <source>
        <dbReference type="SAM" id="SignalP"/>
    </source>
</evidence>
<proteinExistence type="predicted"/>
<dbReference type="PROSITE" id="PS51257">
    <property type="entry name" value="PROKAR_LIPOPROTEIN"/>
    <property type="match status" value="1"/>
</dbReference>
<evidence type="ECO:0000313" key="3">
    <source>
        <dbReference type="EMBL" id="MRG95673.1"/>
    </source>
</evidence>
<dbReference type="RefSeq" id="WP_153822485.1">
    <property type="nucleotide sequence ID" value="NZ_WJIE01000008.1"/>
</dbReference>
<reference evidence="3 4" key="1">
    <citation type="submission" date="2019-10" db="EMBL/GenBank/DDBJ databases">
        <title>A soil myxobacterium in the family Polyangiaceae.</title>
        <authorList>
            <person name="Li Y."/>
            <person name="Wang J."/>
        </authorList>
    </citation>
    <scope>NUCLEOTIDE SEQUENCE [LARGE SCALE GENOMIC DNA]</scope>
    <source>
        <strain evidence="3 4">DSM 14734</strain>
    </source>
</reference>
<keyword evidence="1" id="KW-0732">Signal</keyword>
<dbReference type="OrthoDB" id="5496525at2"/>